<name>A0ABD3EKX1_9LAMI</name>
<dbReference type="InterPro" id="IPR051107">
    <property type="entry name" value="Auxin_Efflux_Carrier"/>
</dbReference>
<evidence type="ECO:0000256" key="2">
    <source>
        <dbReference type="ARBA" id="ARBA00009177"/>
    </source>
</evidence>
<evidence type="ECO:0000313" key="9">
    <source>
        <dbReference type="Proteomes" id="UP001632038"/>
    </source>
</evidence>
<organism evidence="8 9">
    <name type="scientific">Castilleja foliolosa</name>
    <dbReference type="NCBI Taxonomy" id="1961234"/>
    <lineage>
        <taxon>Eukaryota</taxon>
        <taxon>Viridiplantae</taxon>
        <taxon>Streptophyta</taxon>
        <taxon>Embryophyta</taxon>
        <taxon>Tracheophyta</taxon>
        <taxon>Spermatophyta</taxon>
        <taxon>Magnoliopsida</taxon>
        <taxon>eudicotyledons</taxon>
        <taxon>Gunneridae</taxon>
        <taxon>Pentapetalae</taxon>
        <taxon>asterids</taxon>
        <taxon>lamiids</taxon>
        <taxon>Lamiales</taxon>
        <taxon>Orobanchaceae</taxon>
        <taxon>Pedicularideae</taxon>
        <taxon>Castillejinae</taxon>
        <taxon>Castilleja</taxon>
    </lineage>
</organism>
<keyword evidence="7" id="KW-0927">Auxin signaling pathway</keyword>
<accession>A0ABD3EKX1</accession>
<keyword evidence="9" id="KW-1185">Reference proteome</keyword>
<dbReference type="GO" id="GO:0009734">
    <property type="term" value="P:auxin-activated signaling pathway"/>
    <property type="evidence" value="ECO:0007669"/>
    <property type="project" value="UniProtKB-KW"/>
</dbReference>
<sequence>MTFRFLAGEVIAKAVGMYGPEGVDLVVQSSVIQALTWYPALLFLLELRHYIPDHSSRATSWTDVRSIMITVGAKLAKNPNCYACVLGLIWALISKRWDFKMPGVVEGSVMIMAKAGSGVSMFSMVPKSVPGHKHSN</sequence>
<evidence type="ECO:0000256" key="5">
    <source>
        <dbReference type="ARBA" id="ARBA00022989"/>
    </source>
</evidence>
<dbReference type="InterPro" id="IPR004776">
    <property type="entry name" value="Mem_transp_PIN-like"/>
</dbReference>
<evidence type="ECO:0000256" key="6">
    <source>
        <dbReference type="ARBA" id="ARBA00023136"/>
    </source>
</evidence>
<dbReference type="EMBL" id="JAVIJP010000005">
    <property type="protein sequence ID" value="KAL3653906.1"/>
    <property type="molecule type" value="Genomic_DNA"/>
</dbReference>
<dbReference type="AlphaFoldDB" id="A0ABD3EKX1"/>
<keyword evidence="6" id="KW-0472">Membrane</keyword>
<reference evidence="9" key="1">
    <citation type="journal article" date="2024" name="IScience">
        <title>Strigolactones Initiate the Formation of Haustorium-like Structures in Castilleja.</title>
        <authorList>
            <person name="Buerger M."/>
            <person name="Peterson D."/>
            <person name="Chory J."/>
        </authorList>
    </citation>
    <scope>NUCLEOTIDE SEQUENCE [LARGE SCALE GENOMIC DNA]</scope>
</reference>
<protein>
    <submittedName>
        <fullName evidence="8">Uncharacterized protein</fullName>
    </submittedName>
</protein>
<keyword evidence="5" id="KW-1133">Transmembrane helix</keyword>
<evidence type="ECO:0000256" key="4">
    <source>
        <dbReference type="ARBA" id="ARBA00022692"/>
    </source>
</evidence>
<keyword evidence="3" id="KW-0813">Transport</keyword>
<gene>
    <name evidence="8" type="ORF">CASFOL_003587</name>
</gene>
<evidence type="ECO:0000256" key="3">
    <source>
        <dbReference type="ARBA" id="ARBA00022448"/>
    </source>
</evidence>
<evidence type="ECO:0000313" key="8">
    <source>
        <dbReference type="EMBL" id="KAL3653906.1"/>
    </source>
</evidence>
<comment type="subcellular location">
    <subcellularLocation>
        <location evidence="1">Membrane</location>
        <topology evidence="1">Multi-pass membrane protein</topology>
    </subcellularLocation>
</comment>
<dbReference type="Pfam" id="PF03547">
    <property type="entry name" value="Mem_trans"/>
    <property type="match status" value="1"/>
</dbReference>
<comment type="similarity">
    <text evidence="2">Belongs to the auxin efflux carrier (TC 2.A.69.1) family.</text>
</comment>
<proteinExistence type="inferred from homology"/>
<dbReference type="GO" id="GO:0016020">
    <property type="term" value="C:membrane"/>
    <property type="evidence" value="ECO:0007669"/>
    <property type="project" value="UniProtKB-SubCell"/>
</dbReference>
<keyword evidence="4" id="KW-0812">Transmembrane</keyword>
<comment type="caution">
    <text evidence="8">The sequence shown here is derived from an EMBL/GenBank/DDBJ whole genome shotgun (WGS) entry which is preliminary data.</text>
</comment>
<dbReference type="PANTHER" id="PTHR31752:SF2">
    <property type="entry name" value="AUXIN EFFLUX CARRIER COMPONENT 5"/>
    <property type="match status" value="1"/>
</dbReference>
<evidence type="ECO:0000256" key="7">
    <source>
        <dbReference type="ARBA" id="ARBA00023294"/>
    </source>
</evidence>
<dbReference type="Proteomes" id="UP001632038">
    <property type="component" value="Unassembled WGS sequence"/>
</dbReference>
<evidence type="ECO:0000256" key="1">
    <source>
        <dbReference type="ARBA" id="ARBA00004141"/>
    </source>
</evidence>
<dbReference type="PANTHER" id="PTHR31752">
    <property type="entry name" value="AUXIN EFFLUX CARRIER COMPONENT 1B-RELATED"/>
    <property type="match status" value="1"/>
</dbReference>